<organism evidence="1 2">
    <name type="scientific">Fusarium agapanthi</name>
    <dbReference type="NCBI Taxonomy" id="1803897"/>
    <lineage>
        <taxon>Eukaryota</taxon>
        <taxon>Fungi</taxon>
        <taxon>Dikarya</taxon>
        <taxon>Ascomycota</taxon>
        <taxon>Pezizomycotina</taxon>
        <taxon>Sordariomycetes</taxon>
        <taxon>Hypocreomycetidae</taxon>
        <taxon>Hypocreales</taxon>
        <taxon>Nectriaceae</taxon>
        <taxon>Fusarium</taxon>
        <taxon>Fusarium fujikuroi species complex</taxon>
    </lineage>
</organism>
<dbReference type="GO" id="GO:0016874">
    <property type="term" value="F:ligase activity"/>
    <property type="evidence" value="ECO:0007669"/>
    <property type="project" value="UniProtKB-KW"/>
</dbReference>
<keyword evidence="2" id="KW-1185">Reference proteome</keyword>
<gene>
    <name evidence="1" type="ORF">FAGAP_3375</name>
</gene>
<dbReference type="AlphaFoldDB" id="A0A9P5EF22"/>
<proteinExistence type="predicted"/>
<dbReference type="EMBL" id="LUFC02000194">
    <property type="protein sequence ID" value="KAF4500449.1"/>
    <property type="molecule type" value="Genomic_DNA"/>
</dbReference>
<name>A0A9P5EF22_9HYPO</name>
<evidence type="ECO:0000313" key="1">
    <source>
        <dbReference type="EMBL" id="KAF4500449.1"/>
    </source>
</evidence>
<keyword evidence="1" id="KW-0436">Ligase</keyword>
<sequence length="169" mass="17845">MFGGEPMFDDQVAAVAYLFPNATIRSCTYGSIDAGVVAVSAGSPDPAEQIVLSAAAIVEILVDEDEGPVPAEQPNIPGTLVVVVTRQDSKDAMEIMVNTDEPPPAASGNAIIEMLNEQRPTLKKHIEMGLVAPAKVCFKSICDMKANPRSGKLPEIIDLRLSTVADAVQ</sequence>
<comment type="caution">
    <text evidence="1">The sequence shown here is derived from an EMBL/GenBank/DDBJ whole genome shotgun (WGS) entry which is preliminary data.</text>
</comment>
<dbReference type="OrthoDB" id="5360374at2759"/>
<reference evidence="1" key="1">
    <citation type="submission" date="2020-01" db="EMBL/GenBank/DDBJ databases">
        <title>Identification and distribution of gene clusters putatively required for synthesis of sphingolipid metabolism inhibitors in phylogenetically diverse species of the filamentous fungus Fusarium.</title>
        <authorList>
            <person name="Kim H.-S."/>
            <person name="Busman M."/>
            <person name="Brown D.W."/>
            <person name="Divon H."/>
            <person name="Uhlig S."/>
            <person name="Proctor R.H."/>
        </authorList>
    </citation>
    <scope>NUCLEOTIDE SEQUENCE</scope>
    <source>
        <strain evidence="1">NRRL 31653</strain>
    </source>
</reference>
<accession>A0A9P5EF22</accession>
<protein>
    <submittedName>
        <fullName evidence="1">AMP-dependent synthetase ligase</fullName>
    </submittedName>
</protein>
<evidence type="ECO:0000313" key="2">
    <source>
        <dbReference type="Proteomes" id="UP000737391"/>
    </source>
</evidence>
<dbReference type="Proteomes" id="UP000737391">
    <property type="component" value="Unassembled WGS sequence"/>
</dbReference>